<evidence type="ECO:0000313" key="1">
    <source>
        <dbReference type="EMBL" id="MBE9067026.1"/>
    </source>
</evidence>
<sequence>MPYQGFIEPNAERLDDFIRAVVTVLAREQARLALWLIEEFTFNHRLAATTIIGTASPFPSSGSKLAGVGYLMPIQSDTVAALVAVLICEDQLDCYIMHLEIEVAGNIAIAAYDTFSCVFFNAPITLAFLEDLRQQAIIDNYGLCEPSG</sequence>
<evidence type="ECO:0000313" key="2">
    <source>
        <dbReference type="Proteomes" id="UP000615026"/>
    </source>
</evidence>
<protein>
    <submittedName>
        <fullName evidence="1">Uncharacterized protein</fullName>
    </submittedName>
</protein>
<dbReference type="RefSeq" id="WP_193992998.1">
    <property type="nucleotide sequence ID" value="NZ_JADEXP010000072.1"/>
</dbReference>
<dbReference type="EMBL" id="JADEXP010000072">
    <property type="protein sequence ID" value="MBE9067026.1"/>
    <property type="molecule type" value="Genomic_DNA"/>
</dbReference>
<dbReference type="AlphaFoldDB" id="A0A928X3D6"/>
<reference evidence="1" key="1">
    <citation type="submission" date="2020-10" db="EMBL/GenBank/DDBJ databases">
        <authorList>
            <person name="Castelo-Branco R."/>
            <person name="Eusebio N."/>
            <person name="Adriana R."/>
            <person name="Vieira A."/>
            <person name="Brugerolle De Fraissinette N."/>
            <person name="Rezende De Castro R."/>
            <person name="Schneider M.P."/>
            <person name="Vasconcelos V."/>
            <person name="Leao P.N."/>
        </authorList>
    </citation>
    <scope>NUCLEOTIDE SEQUENCE</scope>
    <source>
        <strain evidence="1">LEGE 11479</strain>
    </source>
</reference>
<keyword evidence="2" id="KW-1185">Reference proteome</keyword>
<name>A0A928X3D6_LEPEC</name>
<accession>A0A928X3D6</accession>
<gene>
    <name evidence="1" type="ORF">IQ260_10195</name>
</gene>
<comment type="caution">
    <text evidence="1">The sequence shown here is derived from an EMBL/GenBank/DDBJ whole genome shotgun (WGS) entry which is preliminary data.</text>
</comment>
<proteinExistence type="predicted"/>
<dbReference type="Proteomes" id="UP000615026">
    <property type="component" value="Unassembled WGS sequence"/>
</dbReference>
<organism evidence="1 2">
    <name type="scientific">Leptolyngbya cf. ectocarpi LEGE 11479</name>
    <dbReference type="NCBI Taxonomy" id="1828722"/>
    <lineage>
        <taxon>Bacteria</taxon>
        <taxon>Bacillati</taxon>
        <taxon>Cyanobacteriota</taxon>
        <taxon>Cyanophyceae</taxon>
        <taxon>Leptolyngbyales</taxon>
        <taxon>Leptolyngbyaceae</taxon>
        <taxon>Leptolyngbya group</taxon>
        <taxon>Leptolyngbya</taxon>
    </lineage>
</organism>